<proteinExistence type="predicted"/>
<evidence type="ECO:0000313" key="2">
    <source>
        <dbReference type="EMBL" id="KLO09051.1"/>
    </source>
</evidence>
<protein>
    <submittedName>
        <fullName evidence="2">Uncharacterized protein</fullName>
    </submittedName>
</protein>
<feature type="region of interest" description="Disordered" evidence="1">
    <location>
        <begin position="1"/>
        <end position="26"/>
    </location>
</feature>
<sequence>MHRPTRSNGCDSNLSSSSPHTGLRSMFKRIGTDPKSLWKKPVPLSPGQVANRIRELRRHAEISISQRHSLKIETSDSDKLVLKELSTTLLELCRSPEDVTRAEARNEVFSLAINDPLVREVLRICASVDNLADVKNGVSHAISDAVEPVHCLWSEFIGLRAFETRDEAPSSEYCNSLKATLSDFRPDCFFLASEYLAYALALELEDRQLKFLSEIWDYYVDYLVHNDSPFKWDKMNSYVRSITSSNKSLVDFVSPAHLRAIAPFLMRKPYEFIPIFERFLSIPEIQEVRATLNGLELERGYHSYTCANFICLPNAEWNVGRASHYALDFVKALNEKNLNSSALVDTVLFSKNWMSLFRIVDYASSNYRRCHGRSAKVVELAETKQLEEDLILVAGMATEFSSPKDHLTVAAFYLAHSIGVDRYCKKMVHMSWGRSLANHQDSRKLFTLVNTHFRRIRKEVAVLHGIDDIAYIPYFRNVPYLRRFRFRGTCSVTSDSLPEFLMNAMVCASGGTSEDIFVDTMVVDDKGIICLRVDGAKFHFDETGHFPILAGYGAFGEPLYIASVRVGDIWHFTTVTNDAAEATYIDEVGDVHTVQTFFVLALRHDPTDLRPPHPRKRPGAMDPTGPFFWLKFWPKKDPDYFEDERLRDDRLLEPILDEFFTRFH</sequence>
<name>A0A0H2RW79_9AGAM</name>
<dbReference type="Proteomes" id="UP000053477">
    <property type="component" value="Unassembled WGS sequence"/>
</dbReference>
<evidence type="ECO:0000256" key="1">
    <source>
        <dbReference type="SAM" id="MobiDB-lite"/>
    </source>
</evidence>
<dbReference type="AlphaFoldDB" id="A0A0H2RW79"/>
<keyword evidence="3" id="KW-1185">Reference proteome</keyword>
<organism evidence="2 3">
    <name type="scientific">Schizopora paradoxa</name>
    <dbReference type="NCBI Taxonomy" id="27342"/>
    <lineage>
        <taxon>Eukaryota</taxon>
        <taxon>Fungi</taxon>
        <taxon>Dikarya</taxon>
        <taxon>Basidiomycota</taxon>
        <taxon>Agaricomycotina</taxon>
        <taxon>Agaricomycetes</taxon>
        <taxon>Hymenochaetales</taxon>
        <taxon>Schizoporaceae</taxon>
        <taxon>Schizopora</taxon>
    </lineage>
</organism>
<feature type="compositionally biased region" description="Low complexity" evidence="1">
    <location>
        <begin position="7"/>
        <end position="18"/>
    </location>
</feature>
<dbReference type="EMBL" id="KQ086068">
    <property type="protein sequence ID" value="KLO09051.1"/>
    <property type="molecule type" value="Genomic_DNA"/>
</dbReference>
<reference evidence="2 3" key="1">
    <citation type="submission" date="2015-04" db="EMBL/GenBank/DDBJ databases">
        <title>Complete genome sequence of Schizopora paradoxa KUC8140, a cosmopolitan wood degrader in East Asia.</title>
        <authorList>
            <consortium name="DOE Joint Genome Institute"/>
            <person name="Min B."/>
            <person name="Park H."/>
            <person name="Jang Y."/>
            <person name="Kim J.-J."/>
            <person name="Kim K.H."/>
            <person name="Pangilinan J."/>
            <person name="Lipzen A."/>
            <person name="Riley R."/>
            <person name="Grigoriev I.V."/>
            <person name="Spatafora J.W."/>
            <person name="Choi I.-G."/>
        </authorList>
    </citation>
    <scope>NUCLEOTIDE SEQUENCE [LARGE SCALE GENOMIC DNA]</scope>
    <source>
        <strain evidence="2 3">KUC8140</strain>
    </source>
</reference>
<evidence type="ECO:0000313" key="3">
    <source>
        <dbReference type="Proteomes" id="UP000053477"/>
    </source>
</evidence>
<dbReference type="InParanoid" id="A0A0H2RW79"/>
<gene>
    <name evidence="2" type="ORF">SCHPADRAFT_1000526</name>
</gene>
<accession>A0A0H2RW79</accession>